<feature type="region of interest" description="Disordered" evidence="1">
    <location>
        <begin position="67"/>
        <end position="93"/>
    </location>
</feature>
<evidence type="ECO:0000256" key="1">
    <source>
        <dbReference type="SAM" id="MobiDB-lite"/>
    </source>
</evidence>
<accession>A0A2M4B2H9</accession>
<name>A0A2M4B2H9_9DIPT</name>
<dbReference type="EMBL" id="GGFK01013918">
    <property type="protein sequence ID" value="MBW47239.1"/>
    <property type="molecule type" value="Transcribed_RNA"/>
</dbReference>
<reference evidence="2" key="1">
    <citation type="submission" date="2018-01" db="EMBL/GenBank/DDBJ databases">
        <title>An insight into the sialome of Amazonian anophelines.</title>
        <authorList>
            <person name="Ribeiro J.M."/>
            <person name="Scarpassa V."/>
            <person name="Calvo E."/>
        </authorList>
    </citation>
    <scope>NUCLEOTIDE SEQUENCE</scope>
    <source>
        <tissue evidence="2">Salivary glands</tissue>
    </source>
</reference>
<organism evidence="2">
    <name type="scientific">Anopheles triannulatus</name>
    <dbReference type="NCBI Taxonomy" id="58253"/>
    <lineage>
        <taxon>Eukaryota</taxon>
        <taxon>Metazoa</taxon>
        <taxon>Ecdysozoa</taxon>
        <taxon>Arthropoda</taxon>
        <taxon>Hexapoda</taxon>
        <taxon>Insecta</taxon>
        <taxon>Pterygota</taxon>
        <taxon>Neoptera</taxon>
        <taxon>Endopterygota</taxon>
        <taxon>Diptera</taxon>
        <taxon>Nematocera</taxon>
        <taxon>Culicoidea</taxon>
        <taxon>Culicidae</taxon>
        <taxon>Anophelinae</taxon>
        <taxon>Anopheles</taxon>
    </lineage>
</organism>
<proteinExistence type="predicted"/>
<sequence>MAFEAMRLRLCCCCCCCCGWGMGSLAGGLGICGTARRNFKQPLQLQHQLLLGFTHFFTLFDTLQRPTNQPKKERGRISIRMNAHTHNQTHAHS</sequence>
<evidence type="ECO:0000313" key="2">
    <source>
        <dbReference type="EMBL" id="MBW47239.1"/>
    </source>
</evidence>
<protein>
    <submittedName>
        <fullName evidence="2">Putative secreted protein</fullName>
    </submittedName>
</protein>
<dbReference type="AlphaFoldDB" id="A0A2M4B2H9"/>